<keyword evidence="3" id="KW-1185">Reference proteome</keyword>
<protein>
    <submittedName>
        <fullName evidence="2">N-acetyltransferase</fullName>
    </submittedName>
</protein>
<dbReference type="Proteomes" id="UP000214746">
    <property type="component" value="Unassembled WGS sequence"/>
</dbReference>
<name>A0A2W1N8Y9_PAEXE</name>
<feature type="domain" description="N-acetyltransferase" evidence="1">
    <location>
        <begin position="32"/>
        <end position="80"/>
    </location>
</feature>
<dbReference type="Gene3D" id="3.40.630.30">
    <property type="match status" value="1"/>
</dbReference>
<dbReference type="InterPro" id="IPR000182">
    <property type="entry name" value="GNAT_dom"/>
</dbReference>
<dbReference type="InterPro" id="IPR016181">
    <property type="entry name" value="Acyl_CoA_acyltransferase"/>
</dbReference>
<proteinExistence type="predicted"/>
<organism evidence="2 3">
    <name type="scientific">Paenibacillus xerothermodurans</name>
    <dbReference type="NCBI Taxonomy" id="1977292"/>
    <lineage>
        <taxon>Bacteria</taxon>
        <taxon>Bacillati</taxon>
        <taxon>Bacillota</taxon>
        <taxon>Bacilli</taxon>
        <taxon>Bacillales</taxon>
        <taxon>Paenibacillaceae</taxon>
        <taxon>Paenibacillus</taxon>
    </lineage>
</organism>
<dbReference type="SUPFAM" id="SSF55729">
    <property type="entry name" value="Acyl-CoA N-acyltransferases (Nat)"/>
    <property type="match status" value="1"/>
</dbReference>
<comment type="caution">
    <text evidence="2">The sequence shown here is derived from an EMBL/GenBank/DDBJ whole genome shotgun (WGS) entry which is preliminary data.</text>
</comment>
<evidence type="ECO:0000313" key="2">
    <source>
        <dbReference type="EMBL" id="PZE20384.1"/>
    </source>
</evidence>
<dbReference type="OrthoDB" id="2617175at2"/>
<dbReference type="CDD" id="cd04301">
    <property type="entry name" value="NAT_SF"/>
    <property type="match status" value="1"/>
</dbReference>
<accession>A0A2W1N8Y9</accession>
<dbReference type="EMBL" id="NHRJ02000007">
    <property type="protein sequence ID" value="PZE20384.1"/>
    <property type="molecule type" value="Genomic_DNA"/>
</dbReference>
<dbReference type="AlphaFoldDB" id="A0A2W1N8Y9"/>
<evidence type="ECO:0000259" key="1">
    <source>
        <dbReference type="Pfam" id="PF00583"/>
    </source>
</evidence>
<gene>
    <name evidence="2" type="ORF">CBW46_013160</name>
</gene>
<dbReference type="Pfam" id="PF00583">
    <property type="entry name" value="Acetyltransf_1"/>
    <property type="match status" value="1"/>
</dbReference>
<evidence type="ECO:0000313" key="3">
    <source>
        <dbReference type="Proteomes" id="UP000214746"/>
    </source>
</evidence>
<reference evidence="2" key="1">
    <citation type="submission" date="2018-06" db="EMBL/GenBank/DDBJ databases">
        <title>Paenibacillus xerothermodurans sp. nov. an extremely dry heat resistant spore forming bacterium isolated from the soil of Cape Canaveral, Florida.</title>
        <authorList>
            <person name="Seuylemezian A."/>
            <person name="Kaur N."/>
            <person name="Patil P."/>
            <person name="Patil P."/>
            <person name="Mayilraj S."/>
            <person name="Vaishampayan P."/>
        </authorList>
    </citation>
    <scope>NUCLEOTIDE SEQUENCE [LARGE SCALE GENOMIC DNA]</scope>
    <source>
        <strain evidence="2">ATCC 27380</strain>
    </source>
</reference>
<dbReference type="GO" id="GO:0016747">
    <property type="term" value="F:acyltransferase activity, transferring groups other than amino-acyl groups"/>
    <property type="evidence" value="ECO:0007669"/>
    <property type="project" value="InterPro"/>
</dbReference>
<sequence>MIMKIALDTALPDQQHYAELVASLNENGMESPLEYSHFCRSRYVLAAYDQDKLVGMGMVEENNHAGAGYRMAVHPRYRGRDIEHYMRKLLSVNRA</sequence>